<keyword evidence="1" id="KW-0812">Transmembrane</keyword>
<dbReference type="EMBL" id="RSDW01000001">
    <property type="protein sequence ID" value="RSL17509.1"/>
    <property type="molecule type" value="Genomic_DNA"/>
</dbReference>
<dbReference type="PANTHER" id="PTHR14136:SF17">
    <property type="entry name" value="BTB_POZ DOMAIN-CONTAINING PROTEIN KCTD9"/>
    <property type="match status" value="1"/>
</dbReference>
<keyword evidence="1" id="KW-1133">Transmembrane helix</keyword>
<keyword evidence="1" id="KW-0472">Membrane</keyword>
<dbReference type="Pfam" id="PF00805">
    <property type="entry name" value="Pentapeptide"/>
    <property type="match status" value="2"/>
</dbReference>
<name>A0A3R9WHT5_9BACT</name>
<organism evidence="2 3">
    <name type="scientific">Edaphobacter aggregans</name>
    <dbReference type="NCBI Taxonomy" id="570835"/>
    <lineage>
        <taxon>Bacteria</taxon>
        <taxon>Pseudomonadati</taxon>
        <taxon>Acidobacteriota</taxon>
        <taxon>Terriglobia</taxon>
        <taxon>Terriglobales</taxon>
        <taxon>Acidobacteriaceae</taxon>
        <taxon>Edaphobacter</taxon>
    </lineage>
</organism>
<evidence type="ECO:0000313" key="2">
    <source>
        <dbReference type="EMBL" id="RSL17509.1"/>
    </source>
</evidence>
<gene>
    <name evidence="2" type="ORF">EDE15_3044</name>
</gene>
<feature type="transmembrane region" description="Helical" evidence="1">
    <location>
        <begin position="55"/>
        <end position="72"/>
    </location>
</feature>
<protein>
    <submittedName>
        <fullName evidence="2">Pentapeptide repeat protein</fullName>
    </submittedName>
</protein>
<dbReference type="InterPro" id="IPR051082">
    <property type="entry name" value="Pentapeptide-BTB/POZ_domain"/>
</dbReference>
<keyword evidence="3" id="KW-1185">Reference proteome</keyword>
<sequence length="259" mass="29052">MHERKRRSRPKPWTEHCLEVRGPRWMMLFHRLEWWFSWMAWALGNWAFLDVLEHLGTFSVLIAVIFYFADSGNRRKQKHYQAWQVINTAQGKGGSGGRIEALQELNADRVSLIGIEASGAFLQGLSLRGADLSRCDFHASDLRNSDFANSRLNFCGLKDANFRSANLTGAAMEDVDMGGADLSGANMGGADLSRADLSRADLRNADLKNIVWKEIGSMRLANVAGVRNASPEFMKFAAKEGAVILDSDEEWDTLLRKEQ</sequence>
<comment type="caution">
    <text evidence="2">The sequence shown here is derived from an EMBL/GenBank/DDBJ whole genome shotgun (WGS) entry which is preliminary data.</text>
</comment>
<dbReference type="AlphaFoldDB" id="A0A3R9WHT5"/>
<dbReference type="Proteomes" id="UP000269669">
    <property type="component" value="Unassembled WGS sequence"/>
</dbReference>
<dbReference type="InterPro" id="IPR001646">
    <property type="entry name" value="5peptide_repeat"/>
</dbReference>
<reference evidence="2 3" key="1">
    <citation type="submission" date="2018-12" db="EMBL/GenBank/DDBJ databases">
        <title>Sequencing of bacterial isolates from soil warming experiment in Harvard Forest, Massachusetts, USA.</title>
        <authorList>
            <person name="Deangelis K."/>
        </authorList>
    </citation>
    <scope>NUCLEOTIDE SEQUENCE [LARGE SCALE GENOMIC DNA]</scope>
    <source>
        <strain evidence="2 3">EB153</strain>
    </source>
</reference>
<evidence type="ECO:0000313" key="3">
    <source>
        <dbReference type="Proteomes" id="UP000269669"/>
    </source>
</evidence>
<dbReference type="OrthoDB" id="115322at2"/>
<accession>A0A3R9WHT5</accession>
<dbReference type="SUPFAM" id="SSF141571">
    <property type="entry name" value="Pentapeptide repeat-like"/>
    <property type="match status" value="1"/>
</dbReference>
<proteinExistence type="predicted"/>
<dbReference type="PANTHER" id="PTHR14136">
    <property type="entry name" value="BTB_POZ DOMAIN-CONTAINING PROTEIN KCTD9"/>
    <property type="match status" value="1"/>
</dbReference>
<evidence type="ECO:0000256" key="1">
    <source>
        <dbReference type="SAM" id="Phobius"/>
    </source>
</evidence>
<dbReference type="Gene3D" id="2.160.20.80">
    <property type="entry name" value="E3 ubiquitin-protein ligase SopA"/>
    <property type="match status" value="1"/>
</dbReference>